<proteinExistence type="predicted"/>
<reference evidence="1 2" key="1">
    <citation type="journal article" date="2020" name="Phytopathology">
        <title>Genome Sequence Resources of Colletotrichum truncatum, C. plurivorum, C. musicola, and C. sojae: Four Species Pathogenic to Soybean (Glycine max).</title>
        <authorList>
            <person name="Rogerio F."/>
            <person name="Boufleur T.R."/>
            <person name="Ciampi-Guillardi M."/>
            <person name="Sukno S.A."/>
            <person name="Thon M.R."/>
            <person name="Massola Junior N.S."/>
            <person name="Baroncelli R."/>
        </authorList>
    </citation>
    <scope>NUCLEOTIDE SEQUENCE [LARGE SCALE GENOMIC DNA]</scope>
    <source>
        <strain evidence="1 2">CMES1059</strain>
    </source>
</reference>
<sequence length="608" mass="70517">MCITLWRRYFCPKAPNLLQLPDSGNFVATHPRPKPAVPNHHLLSEDDGVYRENAHDPSDNVPDGKHIHWIKNLIRCSHIYARQCADLSSDMIKIQYINSVCPNCSGDIDIHVEDHDLILEEFDIHPRIPTENERDVALDVRFEGYKEYYLLHLLQLVMWVLYKPYPMPGQGVAWTNAISNVWPETFCKLRMSHIGHEEEDCDCVSTLEEWRANLAYSIRKNEAKAVLNHINNIPNGEISQFWSSPILVQVADGVITEDWRLSQRALEIYNRYEDVDFPLRQMEFVNLRNEVYGRRLSRLYHLSEQCHIELLQRGQATSQQYPANAAYMTRRIHWLGLDNWRDSLARRHLLLDWLYQFLACDAGLDEEVMMYLGGALLAILNPWPNRQHYPHPSHPQPQAFDPDLAACDVLQECVYLIEEQWPLDGNSAIMRNLTRSTTSTAQLADVIDRNRRIVIRDITERNRSADAKSQALIATPEQANQEGDHQCAVCQMPWDHAPCHEPVQMPCCRKYIGRRCLKKWLAQKPLRRALADQPETDVTWAAEWNCLLCRGQIGPHFSPNLNLGSLFGPSSIRHITFHSRMEPQPRPPQYWDHMRRLQEENGAEGQSQ</sequence>
<gene>
    <name evidence="1" type="ORF">CTRU02_205271</name>
</gene>
<organism evidence="1 2">
    <name type="scientific">Colletotrichum truncatum</name>
    <name type="common">Anthracnose fungus</name>
    <name type="synonym">Colletotrichum capsici</name>
    <dbReference type="NCBI Taxonomy" id="5467"/>
    <lineage>
        <taxon>Eukaryota</taxon>
        <taxon>Fungi</taxon>
        <taxon>Dikarya</taxon>
        <taxon>Ascomycota</taxon>
        <taxon>Pezizomycotina</taxon>
        <taxon>Sordariomycetes</taxon>
        <taxon>Hypocreomycetidae</taxon>
        <taxon>Glomerellales</taxon>
        <taxon>Glomerellaceae</taxon>
        <taxon>Colletotrichum</taxon>
        <taxon>Colletotrichum truncatum species complex</taxon>
    </lineage>
</organism>
<accession>A0ACC3Z3I6</accession>
<keyword evidence="2" id="KW-1185">Reference proteome</keyword>
<evidence type="ECO:0000313" key="1">
    <source>
        <dbReference type="EMBL" id="KAL0938661.1"/>
    </source>
</evidence>
<dbReference type="Proteomes" id="UP000805649">
    <property type="component" value="Unassembled WGS sequence"/>
</dbReference>
<name>A0ACC3Z3I6_COLTU</name>
<dbReference type="EMBL" id="VUJX02000003">
    <property type="protein sequence ID" value="KAL0938661.1"/>
    <property type="molecule type" value="Genomic_DNA"/>
</dbReference>
<evidence type="ECO:0000313" key="2">
    <source>
        <dbReference type="Proteomes" id="UP000805649"/>
    </source>
</evidence>
<protein>
    <submittedName>
        <fullName evidence="1">Uncharacterized protein</fullName>
    </submittedName>
</protein>
<comment type="caution">
    <text evidence="1">The sequence shown here is derived from an EMBL/GenBank/DDBJ whole genome shotgun (WGS) entry which is preliminary data.</text>
</comment>